<dbReference type="KEGG" id="mamp:MAMA39_04050"/>
<dbReference type="InterPro" id="IPR024320">
    <property type="entry name" value="LPG_synthase_C"/>
</dbReference>
<evidence type="ECO:0000259" key="1">
    <source>
        <dbReference type="Pfam" id="PF09924"/>
    </source>
</evidence>
<proteinExistence type="predicted"/>
<dbReference type="PANTHER" id="PTHR41373">
    <property type="entry name" value="DUF2156 DOMAIN-CONTAINING PROTEIN"/>
    <property type="match status" value="1"/>
</dbReference>
<feature type="domain" description="Phosphatidylglycerol lysyltransferase C-terminal" evidence="1">
    <location>
        <begin position="120"/>
        <end position="306"/>
    </location>
</feature>
<dbReference type="SUPFAM" id="SSF55729">
    <property type="entry name" value="Acyl-CoA N-acyltransferases (Nat)"/>
    <property type="match status" value="1"/>
</dbReference>
<name>A0A292IIL6_9MOLU</name>
<gene>
    <name evidence="2" type="ORF">MAMA39_04050</name>
</gene>
<dbReference type="PANTHER" id="PTHR41373:SF1">
    <property type="entry name" value="PHOSPHATIDYLGLYCEROL LYSYLTRANSFERASE C-TERMINAL DOMAIN-CONTAINING PROTEIN"/>
    <property type="match status" value="1"/>
</dbReference>
<dbReference type="AlphaFoldDB" id="A0A292IIL6"/>
<dbReference type="InterPro" id="IPR016732">
    <property type="entry name" value="UCP018688"/>
</dbReference>
<dbReference type="Gene3D" id="3.40.630.30">
    <property type="match status" value="1"/>
</dbReference>
<accession>A0A292IIL6</accession>
<sequence length="318" mass="37689">MLINKQNVLDLQNKLDRANPQSVFSAFTYWSWNYYGINIEYDYDDLDNAVIFTSKSDIKYSTFAREVYDREIINQVNNQHQILTTQTINHDLFLKIISKQIKEILDNCVDCLGVYVDDVNDWQLAKLKDVFDVQEIFITNSNYLYTREQMAEMTGKKMQKKRNHLNYYLLNYEKTTVIKKLFEIPFKEIMAYLQTWSTTFTSFNTHAEIDFVQNCEEFIKQKILKGIGIYLKDRLIGLIISFAHGSYCEILVEHANKDIRGAYQYLVAQNLKINHPDVLWIDRQDDMWSSQIDQIKRTYQPVEVIKKHFILVKGFKNA</sequence>
<dbReference type="Proteomes" id="UP000261764">
    <property type="component" value="Chromosome I"/>
</dbReference>
<dbReference type="InterPro" id="IPR016181">
    <property type="entry name" value="Acyl_CoA_acyltransferase"/>
</dbReference>
<dbReference type="EMBL" id="HG937516">
    <property type="protein sequence ID" value="CDN40525.1"/>
    <property type="molecule type" value="Genomic_DNA"/>
</dbReference>
<keyword evidence="3" id="KW-1185">Reference proteome</keyword>
<dbReference type="Pfam" id="PF09924">
    <property type="entry name" value="LPG_synthase_C"/>
    <property type="match status" value="1"/>
</dbReference>
<reference evidence="2 3" key="1">
    <citation type="journal article" date="2015" name="Clin. Infect. Dis.">
        <title>Genomic Investigations unmask Mycoplasma amphoriforme, a new respiratory pathogen.</title>
        <authorList>
            <person name="Gillespie S.H."/>
            <person name="Ling C.L."/>
            <person name="Oravcova K."/>
            <person name="Pinheiro M."/>
            <person name="Wells L."/>
            <person name="Bryant J.M."/>
            <person name="McHugh T.D."/>
            <person name="Bebear C."/>
            <person name="Webster D."/>
            <person name="Harris S.R."/>
            <person name="Seth-Smith H.M."/>
            <person name="Thomson N.R."/>
        </authorList>
    </citation>
    <scope>NUCLEOTIDE SEQUENCE [LARGE SCALE GENOMIC DNA]</scope>
    <source>
        <strain evidence="2 3">A39</strain>
    </source>
</reference>
<evidence type="ECO:0000313" key="3">
    <source>
        <dbReference type="Proteomes" id="UP000261764"/>
    </source>
</evidence>
<dbReference type="RefSeq" id="WP_343251145.1">
    <property type="nucleotide sequence ID" value="NZ_HG937516.1"/>
</dbReference>
<evidence type="ECO:0000313" key="2">
    <source>
        <dbReference type="EMBL" id="CDN40525.1"/>
    </source>
</evidence>
<protein>
    <recommendedName>
        <fullName evidence="1">Phosphatidylglycerol lysyltransferase C-terminal domain-containing protein</fullName>
    </recommendedName>
</protein>
<organism evidence="2 3">
    <name type="scientific">Mycoplasma amphoriforme A39</name>
    <dbReference type="NCBI Taxonomy" id="572419"/>
    <lineage>
        <taxon>Bacteria</taxon>
        <taxon>Bacillati</taxon>
        <taxon>Mycoplasmatota</taxon>
        <taxon>Mollicutes</taxon>
        <taxon>Mycoplasmataceae</taxon>
        <taxon>Mycoplasma</taxon>
    </lineage>
</organism>